<sequence>MTSGNLAEAAAQFDGGRLTLARRLSGLRKNALAAAVELTPAAISFYESGTKRPSPPTVAKLALALGVEPRFFLPGAGAAPATAHFRSLRSTTQLARDQAEAYVQVVTEVTAVLERHVDFPPVRLVSAPVPLDCADDAPERAAAALRALWDLGDGPVPHTIRAAEGNGVLTVFTPPQSASVDAYSVSRADRPLVLLNPAKDDYYRQRFDVAHELGHLVMHADEEPGNTVVENQANRFAAEFLLPAAAIADHLPTRADWPRLATLKEHWGVSLQALLYRARQLGRMRDVTYRNAMTTISTRGWRRREPGTVLSVEQPSLLPRALELLPAGLLAAESRVPDHLLAIVTSRTPAG</sequence>
<proteinExistence type="inferred from homology"/>
<dbReference type="InterPro" id="IPR001387">
    <property type="entry name" value="Cro/C1-type_HTH"/>
</dbReference>
<dbReference type="InterPro" id="IPR010982">
    <property type="entry name" value="Lambda_DNA-bd_dom_sf"/>
</dbReference>
<dbReference type="GO" id="GO:0003677">
    <property type="term" value="F:DNA binding"/>
    <property type="evidence" value="ECO:0007669"/>
    <property type="project" value="InterPro"/>
</dbReference>
<organism evidence="3 4">
    <name type="scientific">Actinokineospora bangkokensis</name>
    <dbReference type="NCBI Taxonomy" id="1193682"/>
    <lineage>
        <taxon>Bacteria</taxon>
        <taxon>Bacillati</taxon>
        <taxon>Actinomycetota</taxon>
        <taxon>Actinomycetes</taxon>
        <taxon>Pseudonocardiales</taxon>
        <taxon>Pseudonocardiaceae</taxon>
        <taxon>Actinokineospora</taxon>
    </lineage>
</organism>
<dbReference type="Proteomes" id="UP000186040">
    <property type="component" value="Unassembled WGS sequence"/>
</dbReference>
<evidence type="ECO:0000259" key="2">
    <source>
        <dbReference type="PROSITE" id="PS50943"/>
    </source>
</evidence>
<dbReference type="AlphaFoldDB" id="A0A1Q9LHB6"/>
<evidence type="ECO:0000256" key="1">
    <source>
        <dbReference type="ARBA" id="ARBA00007227"/>
    </source>
</evidence>
<comment type="similarity">
    <text evidence="1">Belongs to the short-chain fatty acyl-CoA assimilation regulator (ScfR) family.</text>
</comment>
<dbReference type="PANTHER" id="PTHR43236">
    <property type="entry name" value="ANTITOXIN HIGA1"/>
    <property type="match status" value="1"/>
</dbReference>
<dbReference type="STRING" id="1193682.BJP25_00825"/>
<dbReference type="OrthoDB" id="9794834at2"/>
<keyword evidence="4" id="KW-1185">Reference proteome</keyword>
<dbReference type="Pfam" id="PF01381">
    <property type="entry name" value="HTH_3"/>
    <property type="match status" value="1"/>
</dbReference>
<dbReference type="SUPFAM" id="SSF47413">
    <property type="entry name" value="lambda repressor-like DNA-binding domains"/>
    <property type="match status" value="1"/>
</dbReference>
<dbReference type="RefSeq" id="WP_075976813.1">
    <property type="nucleotide sequence ID" value="NZ_MKQR01000023.1"/>
</dbReference>
<dbReference type="SMART" id="SM00530">
    <property type="entry name" value="HTH_XRE"/>
    <property type="match status" value="1"/>
</dbReference>
<accession>A0A1Q9LHB6</accession>
<gene>
    <name evidence="3" type="ORF">BJP25_00825</name>
</gene>
<dbReference type="InterPro" id="IPR010359">
    <property type="entry name" value="IrrE_HExxH"/>
</dbReference>
<dbReference type="Gene3D" id="1.10.260.40">
    <property type="entry name" value="lambda repressor-like DNA-binding domains"/>
    <property type="match status" value="1"/>
</dbReference>
<feature type="domain" description="HTH cro/C1-type" evidence="2">
    <location>
        <begin position="18"/>
        <end position="72"/>
    </location>
</feature>
<dbReference type="PANTHER" id="PTHR43236:SF1">
    <property type="entry name" value="BLL7220 PROTEIN"/>
    <property type="match status" value="1"/>
</dbReference>
<name>A0A1Q9LHB6_9PSEU</name>
<dbReference type="CDD" id="cd00093">
    <property type="entry name" value="HTH_XRE"/>
    <property type="match status" value="1"/>
</dbReference>
<dbReference type="PROSITE" id="PS50943">
    <property type="entry name" value="HTH_CROC1"/>
    <property type="match status" value="1"/>
</dbReference>
<dbReference type="Gene3D" id="1.10.10.2910">
    <property type="match status" value="1"/>
</dbReference>
<evidence type="ECO:0000313" key="4">
    <source>
        <dbReference type="Proteomes" id="UP000186040"/>
    </source>
</evidence>
<dbReference type="EMBL" id="MKQR01000023">
    <property type="protein sequence ID" value="OLR91416.1"/>
    <property type="molecule type" value="Genomic_DNA"/>
</dbReference>
<comment type="caution">
    <text evidence="3">The sequence shown here is derived from an EMBL/GenBank/DDBJ whole genome shotgun (WGS) entry which is preliminary data.</text>
</comment>
<reference evidence="3 4" key="1">
    <citation type="submission" date="2016-10" db="EMBL/GenBank/DDBJ databases">
        <title>The Draft Genome Sequence of Actinokineospora bangkokensis 44EHWT reveals the biosynthetic pathway of antifungal compounds Thailandins with unusual extender unit butylmalonyl-CoA.</title>
        <authorList>
            <person name="Greule A."/>
            <person name="Intra B."/>
            <person name="Flemming S."/>
            <person name="Rommel M.G."/>
            <person name="Panbangred W."/>
            <person name="Bechthold A."/>
        </authorList>
    </citation>
    <scope>NUCLEOTIDE SEQUENCE [LARGE SCALE GENOMIC DNA]</scope>
    <source>
        <strain evidence="3 4">44EHW</strain>
    </source>
</reference>
<protein>
    <submittedName>
        <fullName evidence="3">Xre family DNA binding protein</fullName>
    </submittedName>
</protein>
<dbReference type="Pfam" id="PF06114">
    <property type="entry name" value="Peptidase_M78"/>
    <property type="match status" value="1"/>
</dbReference>
<evidence type="ECO:0000313" key="3">
    <source>
        <dbReference type="EMBL" id="OLR91416.1"/>
    </source>
</evidence>
<dbReference type="InterPro" id="IPR052345">
    <property type="entry name" value="Rad_response_metalloprotease"/>
</dbReference>